<dbReference type="RefSeq" id="WP_111438102.1">
    <property type="nucleotide sequence ID" value="NZ_QKZI01000001.1"/>
</dbReference>
<dbReference type="AlphaFoldDB" id="A0A2W7MQR3"/>
<evidence type="ECO:0000256" key="1">
    <source>
        <dbReference type="ARBA" id="ARBA00001974"/>
    </source>
</evidence>
<keyword evidence="5" id="KW-0503">Monooxygenase</keyword>
<keyword evidence="2" id="KW-0285">Flavoprotein</keyword>
<evidence type="ECO:0000256" key="3">
    <source>
        <dbReference type="ARBA" id="ARBA00022827"/>
    </source>
</evidence>
<feature type="domain" description="FAD-binding" evidence="6">
    <location>
        <begin position="7"/>
        <end position="347"/>
    </location>
</feature>
<evidence type="ECO:0000256" key="5">
    <source>
        <dbReference type="ARBA" id="ARBA00023033"/>
    </source>
</evidence>
<dbReference type="Gene3D" id="3.50.50.60">
    <property type="entry name" value="FAD/NAD(P)-binding domain"/>
    <property type="match status" value="1"/>
</dbReference>
<name>A0A2W7MQR3_9BACI</name>
<sequence length="393" mass="43469">MKNTENTILISGAGIGGLAAALGAAEAGQEVTVFERAPEFGEVGAGIQLAANGVAVLKRFGLLERISEFAVFPKRLVLKDAFTGEELTALDLEGEYQEKYGAPYLVLHRSDLHSVILEACKKNPLINLYTDNEIISAEETAEGVVITNQRGEKIKGKAVIGADGIRSNIRKNFSDDEPVNSAYVAYRGTLPISEVSDDTDVDDVIMWIGPNLHVVQYPVRRGELYNQVVVFKSPTWTPESTVWGTPEELDQVFEGCYSKVEKALTFINKEFKWPMYDRDPIENWTEGNITLLGDAAHPMLQYLAQGGVQALEDSAKLADSLKVHGDNYEAAFKEYQDERIPRSAKVQTTARFWGEIIHAVDPVSIALRNDIFTKRPANDFSYTDWLHGGPAKK</sequence>
<comment type="caution">
    <text evidence="7">The sequence shown here is derived from an EMBL/GenBank/DDBJ whole genome shotgun (WGS) entry which is preliminary data.</text>
</comment>
<evidence type="ECO:0000256" key="4">
    <source>
        <dbReference type="ARBA" id="ARBA00023002"/>
    </source>
</evidence>
<dbReference type="SUPFAM" id="SSF51905">
    <property type="entry name" value="FAD/NAD(P)-binding domain"/>
    <property type="match status" value="1"/>
</dbReference>
<accession>A0A2W7MQR3</accession>
<reference evidence="7 8" key="1">
    <citation type="submission" date="2018-06" db="EMBL/GenBank/DDBJ databases">
        <title>Genomic Encyclopedia of Type Strains, Phase IV (KMG-IV): sequencing the most valuable type-strain genomes for metagenomic binning, comparative biology and taxonomic classification.</title>
        <authorList>
            <person name="Goeker M."/>
        </authorList>
    </citation>
    <scope>NUCLEOTIDE SEQUENCE [LARGE SCALE GENOMIC DNA]</scope>
    <source>
        <strain evidence="7 8">DSM 5</strain>
    </source>
</reference>
<dbReference type="InterPro" id="IPR050493">
    <property type="entry name" value="FAD-dep_Monooxygenase_BioMet"/>
</dbReference>
<dbReference type="PANTHER" id="PTHR13789:SF318">
    <property type="entry name" value="GERANYLGERANYL DIPHOSPHATE REDUCTASE"/>
    <property type="match status" value="1"/>
</dbReference>
<dbReference type="PANTHER" id="PTHR13789">
    <property type="entry name" value="MONOOXYGENASE"/>
    <property type="match status" value="1"/>
</dbReference>
<gene>
    <name evidence="7" type="ORF">C7437_101570</name>
</gene>
<dbReference type="InterPro" id="IPR002938">
    <property type="entry name" value="FAD-bd"/>
</dbReference>
<evidence type="ECO:0000259" key="6">
    <source>
        <dbReference type="Pfam" id="PF01494"/>
    </source>
</evidence>
<dbReference type="OrthoDB" id="9766816at2"/>
<dbReference type="GO" id="GO:0071949">
    <property type="term" value="F:FAD binding"/>
    <property type="evidence" value="ECO:0007669"/>
    <property type="project" value="InterPro"/>
</dbReference>
<organism evidence="7 8">
    <name type="scientific">Psychrobacillus insolitus</name>
    <dbReference type="NCBI Taxonomy" id="1461"/>
    <lineage>
        <taxon>Bacteria</taxon>
        <taxon>Bacillati</taxon>
        <taxon>Bacillota</taxon>
        <taxon>Bacilli</taxon>
        <taxon>Bacillales</taxon>
        <taxon>Bacillaceae</taxon>
        <taxon>Psychrobacillus</taxon>
    </lineage>
</organism>
<evidence type="ECO:0000313" key="8">
    <source>
        <dbReference type="Proteomes" id="UP000248646"/>
    </source>
</evidence>
<dbReference type="PRINTS" id="PR00420">
    <property type="entry name" value="RNGMNOXGNASE"/>
</dbReference>
<comment type="cofactor">
    <cofactor evidence="1">
        <name>FAD</name>
        <dbReference type="ChEBI" id="CHEBI:57692"/>
    </cofactor>
</comment>
<keyword evidence="3" id="KW-0274">FAD</keyword>
<dbReference type="InterPro" id="IPR036188">
    <property type="entry name" value="FAD/NAD-bd_sf"/>
</dbReference>
<dbReference type="GO" id="GO:0004497">
    <property type="term" value="F:monooxygenase activity"/>
    <property type="evidence" value="ECO:0007669"/>
    <property type="project" value="UniProtKB-KW"/>
</dbReference>
<dbReference type="SUPFAM" id="SSF54373">
    <property type="entry name" value="FAD-linked reductases, C-terminal domain"/>
    <property type="match status" value="1"/>
</dbReference>
<evidence type="ECO:0000313" key="7">
    <source>
        <dbReference type="EMBL" id="PZX07454.1"/>
    </source>
</evidence>
<dbReference type="Proteomes" id="UP000248646">
    <property type="component" value="Unassembled WGS sequence"/>
</dbReference>
<dbReference type="EMBL" id="QKZI01000001">
    <property type="protein sequence ID" value="PZX07454.1"/>
    <property type="molecule type" value="Genomic_DNA"/>
</dbReference>
<protein>
    <submittedName>
        <fullName evidence="7">Salicylate hydroxylase</fullName>
    </submittedName>
</protein>
<keyword evidence="4" id="KW-0560">Oxidoreductase</keyword>
<evidence type="ECO:0000256" key="2">
    <source>
        <dbReference type="ARBA" id="ARBA00022630"/>
    </source>
</evidence>
<dbReference type="Pfam" id="PF01494">
    <property type="entry name" value="FAD_binding_3"/>
    <property type="match status" value="1"/>
</dbReference>
<keyword evidence="8" id="KW-1185">Reference proteome</keyword>
<proteinExistence type="predicted"/>